<evidence type="ECO:0000256" key="2">
    <source>
        <dbReference type="SAM" id="Phobius"/>
    </source>
</evidence>
<keyword evidence="5" id="KW-1185">Reference proteome</keyword>
<keyword evidence="2" id="KW-1133">Transmembrane helix</keyword>
<gene>
    <name evidence="4" type="ORF">AB1Y20_020068</name>
</gene>
<protein>
    <recommendedName>
        <fullName evidence="3">VWFA domain-containing protein</fullName>
    </recommendedName>
</protein>
<keyword evidence="2" id="KW-0472">Membrane</keyword>
<dbReference type="Proteomes" id="UP001515480">
    <property type="component" value="Unassembled WGS sequence"/>
</dbReference>
<dbReference type="EMBL" id="JBGBPQ010000004">
    <property type="protein sequence ID" value="KAL1525198.1"/>
    <property type="molecule type" value="Genomic_DNA"/>
</dbReference>
<keyword evidence="2" id="KW-0812">Transmembrane</keyword>
<proteinExistence type="predicted"/>
<feature type="transmembrane region" description="Helical" evidence="2">
    <location>
        <begin position="55"/>
        <end position="76"/>
    </location>
</feature>
<feature type="region of interest" description="Disordered" evidence="1">
    <location>
        <begin position="296"/>
        <end position="355"/>
    </location>
</feature>
<feature type="compositionally biased region" description="Basic residues" evidence="1">
    <location>
        <begin position="329"/>
        <end position="342"/>
    </location>
</feature>
<dbReference type="CDD" id="cd00198">
    <property type="entry name" value="vWFA"/>
    <property type="match status" value="1"/>
</dbReference>
<name>A0AB34JSL3_PRYPA</name>
<dbReference type="SUPFAM" id="SSF53300">
    <property type="entry name" value="vWA-like"/>
    <property type="match status" value="1"/>
</dbReference>
<reference evidence="4 5" key="1">
    <citation type="journal article" date="2024" name="Science">
        <title>Giant polyketide synthase enzymes in the biosynthesis of giant marine polyether toxins.</title>
        <authorList>
            <person name="Fallon T.R."/>
            <person name="Shende V.V."/>
            <person name="Wierzbicki I.H."/>
            <person name="Pendleton A.L."/>
            <person name="Watervoot N.F."/>
            <person name="Auber R.P."/>
            <person name="Gonzalez D.J."/>
            <person name="Wisecaver J.H."/>
            <person name="Moore B.S."/>
        </authorList>
    </citation>
    <scope>NUCLEOTIDE SEQUENCE [LARGE SCALE GENOMIC DNA]</scope>
    <source>
        <strain evidence="4 5">12B1</strain>
    </source>
</reference>
<evidence type="ECO:0000313" key="5">
    <source>
        <dbReference type="Proteomes" id="UP001515480"/>
    </source>
</evidence>
<evidence type="ECO:0000313" key="4">
    <source>
        <dbReference type="EMBL" id="KAL1525198.1"/>
    </source>
</evidence>
<comment type="caution">
    <text evidence="4">The sequence shown here is derived from an EMBL/GenBank/DDBJ whole genome shotgun (WGS) entry which is preliminary data.</text>
</comment>
<sequence length="355" mass="39458">MARYPTAIIAPITAMHGPTPFDSLYRSSHFALDPLLDHFQRSRHKERSHALISSILRRLALLAALVLVCTIALRSIGNAKHNSRERTLHCFFLLDRSGSMRSLSTSVVKGFNSYVARQQQQPGAMRLTLAQFDDRQPFQLIHDGQDIRKVRPLTPADFEPRGRTPLYDALAELIAHVDRHATKGSEVVVVIFSDGMENASRRHTRDTIFKMIEERRQGGDGWTFVFLGANQDSYATGQSLSIAAGATLNYKADEKGVQAAMSDLSQSVTRARRSARNGVAQTAAQREAFLVSRSAEVDLEHRGGTSGAAPSQERGNHGRNGPAEGHARYITRKLGHRSRRRRSWEAEDLPDEQVG</sequence>
<feature type="compositionally biased region" description="Acidic residues" evidence="1">
    <location>
        <begin position="346"/>
        <end position="355"/>
    </location>
</feature>
<organism evidence="4 5">
    <name type="scientific">Prymnesium parvum</name>
    <name type="common">Toxic golden alga</name>
    <dbReference type="NCBI Taxonomy" id="97485"/>
    <lineage>
        <taxon>Eukaryota</taxon>
        <taxon>Haptista</taxon>
        <taxon>Haptophyta</taxon>
        <taxon>Prymnesiophyceae</taxon>
        <taxon>Prymnesiales</taxon>
        <taxon>Prymnesiaceae</taxon>
        <taxon>Prymnesium</taxon>
    </lineage>
</organism>
<dbReference type="PROSITE" id="PS50234">
    <property type="entry name" value="VWFA"/>
    <property type="match status" value="1"/>
</dbReference>
<accession>A0AB34JSL3</accession>
<dbReference type="AlphaFoldDB" id="A0AB34JSL3"/>
<dbReference type="Gene3D" id="3.40.50.410">
    <property type="entry name" value="von Willebrand factor, type A domain"/>
    <property type="match status" value="1"/>
</dbReference>
<evidence type="ECO:0000256" key="1">
    <source>
        <dbReference type="SAM" id="MobiDB-lite"/>
    </source>
</evidence>
<dbReference type="InterPro" id="IPR036465">
    <property type="entry name" value="vWFA_dom_sf"/>
</dbReference>
<evidence type="ECO:0000259" key="3">
    <source>
        <dbReference type="PROSITE" id="PS50234"/>
    </source>
</evidence>
<feature type="domain" description="VWFA" evidence="3">
    <location>
        <begin position="89"/>
        <end position="268"/>
    </location>
</feature>
<dbReference type="InterPro" id="IPR002035">
    <property type="entry name" value="VWF_A"/>
</dbReference>